<dbReference type="Proteomes" id="UP000296469">
    <property type="component" value="Chromosome"/>
</dbReference>
<keyword evidence="2" id="KW-1185">Reference proteome</keyword>
<proteinExistence type="predicted"/>
<reference evidence="1 2" key="1">
    <citation type="submission" date="2019-04" db="EMBL/GenBank/DDBJ databases">
        <title>Isolation and identification of Cellulomonas shaoxiangyii sp. Nov. isolated from feces of the Tibetan antelopes (Pantholops hodgsonii) in the Qinghai-Tibet plateau of China.</title>
        <authorList>
            <person name="Tian Z."/>
        </authorList>
    </citation>
    <scope>NUCLEOTIDE SEQUENCE [LARGE SCALE GENOMIC DNA]</scope>
    <source>
        <strain evidence="1 2">Z28</strain>
    </source>
</reference>
<name>A0A4P7SEG1_9CELL</name>
<evidence type="ECO:0000313" key="2">
    <source>
        <dbReference type="Proteomes" id="UP000296469"/>
    </source>
</evidence>
<dbReference type="KEGG" id="celz:E5225_02050"/>
<dbReference type="EMBL" id="CP039291">
    <property type="protein sequence ID" value="QCB92519.1"/>
    <property type="molecule type" value="Genomic_DNA"/>
</dbReference>
<organism evidence="1 2">
    <name type="scientific">Cellulomonas shaoxiangyii</name>
    <dbReference type="NCBI Taxonomy" id="2566013"/>
    <lineage>
        <taxon>Bacteria</taxon>
        <taxon>Bacillati</taxon>
        <taxon>Actinomycetota</taxon>
        <taxon>Actinomycetes</taxon>
        <taxon>Micrococcales</taxon>
        <taxon>Cellulomonadaceae</taxon>
        <taxon>Cellulomonas</taxon>
    </lineage>
</organism>
<evidence type="ECO:0000313" key="1">
    <source>
        <dbReference type="EMBL" id="QCB92519.1"/>
    </source>
</evidence>
<sequence length="112" mass="12352">MSEMEVDTDDLRSDATDYWDPWSGKVLELERATRAAYKPLTAADWSGIPGAQDVRVAFEQFLGDVAEFLHTGSEVMEGIARTLLEASADYVKLEDGNVAELAEIQAELEALQ</sequence>
<dbReference type="OrthoDB" id="9788068at2"/>
<accession>A0A4P7SEG1</accession>
<dbReference type="RefSeq" id="WP_135974054.1">
    <property type="nucleotide sequence ID" value="NZ_CP039291.1"/>
</dbReference>
<gene>
    <name evidence="1" type="ORF">E5225_02050</name>
</gene>
<protein>
    <submittedName>
        <fullName evidence="1">Uncharacterized protein</fullName>
    </submittedName>
</protein>
<dbReference type="AlphaFoldDB" id="A0A4P7SEG1"/>